<keyword evidence="3" id="KW-0808">Transferase</keyword>
<reference evidence="3 4" key="1">
    <citation type="submission" date="2015-12" db="EMBL/GenBank/DDBJ databases">
        <title>The genome of Folsomia candida.</title>
        <authorList>
            <person name="Faddeeva A."/>
            <person name="Derks M.F."/>
            <person name="Anvar Y."/>
            <person name="Smit S."/>
            <person name="Van Straalen N."/>
            <person name="Roelofs D."/>
        </authorList>
    </citation>
    <scope>NUCLEOTIDE SEQUENCE [LARGE SCALE GENOMIC DNA]</scope>
    <source>
        <strain evidence="3 4">VU population</strain>
        <tissue evidence="3">Whole body</tissue>
    </source>
</reference>
<dbReference type="GO" id="GO:0005886">
    <property type="term" value="C:plasma membrane"/>
    <property type="evidence" value="ECO:0007669"/>
    <property type="project" value="TreeGrafter"/>
</dbReference>
<sequence>MAQVLHSLIIFVQSVLAYFFLPLFALFIGIMIVWRKCVNIVVQIIKARDETWIMLPASATVMDFPEIQNVEDPHDMNKLSNYLLRGRRWKEGKPLWEVLLLRNKGVKSLVIFRIHHVIGDGHSILNMWDKVFTTKDARPVLQGAPVQQKRDESSLDKICSVILAPYHLVKLFRSLSMNRDKLPCIEADPEVETVCAASTEGLPMTEMKAIRAKFHVSFLPVLLAGLAGAVRQSFVTKGIKIPEKIPVLSIIPRGIHPEQNLNHGTICIILLPVGESDPVQRLKMISTSVTSYIKSSLPNFLYLIGLCEGSLPIPLVRAINKNPKDDVPLVLTNVVGPPNRCFVAGEEIARIQMGQNIPLQFSSGFAYGIAFLSYDGDTTLGAIGLEDYFPNLTIPQKIMADCINEWKVLLDANIDKHEGVSRTFAV</sequence>
<dbReference type="GO" id="GO:0019432">
    <property type="term" value="P:triglyceride biosynthetic process"/>
    <property type="evidence" value="ECO:0007669"/>
    <property type="project" value="TreeGrafter"/>
</dbReference>
<evidence type="ECO:0000313" key="3">
    <source>
        <dbReference type="EMBL" id="OXA47388.1"/>
    </source>
</evidence>
<dbReference type="GO" id="GO:0008374">
    <property type="term" value="F:O-acyltransferase activity"/>
    <property type="evidence" value="ECO:0007669"/>
    <property type="project" value="InterPro"/>
</dbReference>
<protein>
    <submittedName>
        <fullName evidence="3">Putative diacylglycerol O-acyltransferase tgs1</fullName>
    </submittedName>
</protein>
<evidence type="ECO:0000313" key="4">
    <source>
        <dbReference type="Proteomes" id="UP000198287"/>
    </source>
</evidence>
<gene>
    <name evidence="3" type="ORF">Fcan01_17882</name>
</gene>
<proteinExistence type="predicted"/>
<evidence type="ECO:0000256" key="1">
    <source>
        <dbReference type="SAM" id="Phobius"/>
    </source>
</evidence>
<dbReference type="PANTHER" id="PTHR31650">
    <property type="entry name" value="O-ACYLTRANSFERASE (WSD1-LIKE) FAMILY PROTEIN"/>
    <property type="match status" value="1"/>
</dbReference>
<dbReference type="InterPro" id="IPR009721">
    <property type="entry name" value="O-acyltransferase_WSD1_C"/>
</dbReference>
<name>A0A226DQU3_FOLCA</name>
<dbReference type="Proteomes" id="UP000198287">
    <property type="component" value="Unassembled WGS sequence"/>
</dbReference>
<feature type="transmembrane region" description="Helical" evidence="1">
    <location>
        <begin position="7"/>
        <end position="34"/>
    </location>
</feature>
<organism evidence="3 4">
    <name type="scientific">Folsomia candida</name>
    <name type="common">Springtail</name>
    <dbReference type="NCBI Taxonomy" id="158441"/>
    <lineage>
        <taxon>Eukaryota</taxon>
        <taxon>Metazoa</taxon>
        <taxon>Ecdysozoa</taxon>
        <taxon>Arthropoda</taxon>
        <taxon>Hexapoda</taxon>
        <taxon>Collembola</taxon>
        <taxon>Entomobryomorpha</taxon>
        <taxon>Isotomoidea</taxon>
        <taxon>Isotomidae</taxon>
        <taxon>Proisotominae</taxon>
        <taxon>Folsomia</taxon>
    </lineage>
</organism>
<keyword evidence="1" id="KW-0472">Membrane</keyword>
<evidence type="ECO:0000259" key="2">
    <source>
        <dbReference type="Pfam" id="PF06974"/>
    </source>
</evidence>
<comment type="caution">
    <text evidence="3">The sequence shown here is derived from an EMBL/GenBank/DDBJ whole genome shotgun (WGS) entry which is preliminary data.</text>
</comment>
<keyword evidence="3" id="KW-0012">Acyltransferase</keyword>
<keyword evidence="1" id="KW-0812">Transmembrane</keyword>
<accession>A0A226DQU3</accession>
<dbReference type="OrthoDB" id="8196708at2759"/>
<feature type="domain" description="O-acyltransferase WSD1 C-terminal" evidence="2">
    <location>
        <begin position="264"/>
        <end position="392"/>
    </location>
</feature>
<dbReference type="EMBL" id="LNIX01000013">
    <property type="protein sequence ID" value="OXA47388.1"/>
    <property type="molecule type" value="Genomic_DNA"/>
</dbReference>
<keyword evidence="4" id="KW-1185">Reference proteome</keyword>
<dbReference type="SUPFAM" id="SSF52777">
    <property type="entry name" value="CoA-dependent acyltransferases"/>
    <property type="match status" value="1"/>
</dbReference>
<dbReference type="AlphaFoldDB" id="A0A226DQU3"/>
<dbReference type="PANTHER" id="PTHR31650:SF1">
    <property type="entry name" value="WAX ESTER SYNTHASE_DIACYLGLYCEROL ACYLTRANSFERASE 4-RELATED"/>
    <property type="match status" value="1"/>
</dbReference>
<dbReference type="InterPro" id="IPR045034">
    <property type="entry name" value="O-acyltransferase_WSD1-like"/>
</dbReference>
<keyword evidence="1" id="KW-1133">Transmembrane helix</keyword>
<dbReference type="Pfam" id="PF06974">
    <property type="entry name" value="WS_DGAT_C"/>
    <property type="match status" value="1"/>
</dbReference>